<protein>
    <submittedName>
        <fullName evidence="1">Uncharacterized protein</fullName>
    </submittedName>
</protein>
<organism evidence="1">
    <name type="scientific">Pseudomonas sp. W17</name>
    <dbReference type="NCBI Taxonomy" id="3144407"/>
    <lineage>
        <taxon>Bacteria</taxon>
        <taxon>Pseudomonadati</taxon>
        <taxon>Pseudomonadota</taxon>
        <taxon>Gammaproteobacteria</taxon>
        <taxon>Pseudomonadales</taxon>
        <taxon>Pseudomonadaceae</taxon>
        <taxon>Pseudomonas</taxon>
    </lineage>
</organism>
<evidence type="ECO:0000313" key="1">
    <source>
        <dbReference type="EMBL" id="XBY22677.1"/>
    </source>
</evidence>
<sequence length="132" mass="14453">MQIASLQKAIIAKCNSRDFKNQLNILFLKTLSPGKLLARRLLNQWINTEEMPPMNSALLLLNAIAIAVLAAFHFQPADDAAPGGSSFAHYQQRLAPQLAVMNTQIEPGSVTRVTQGKASQQPAAAPTERWVF</sequence>
<proteinExistence type="predicted"/>
<dbReference type="AlphaFoldDB" id="A0AAU7WQD7"/>
<accession>A0AAU7WQD7</accession>
<reference evidence="1" key="1">
    <citation type="submission" date="2024-06" db="EMBL/GenBank/DDBJ databases">
        <authorList>
            <person name="Wu L."/>
        </authorList>
    </citation>
    <scope>NUCLEOTIDE SEQUENCE</scope>
    <source>
        <strain evidence="1">W17</strain>
    </source>
</reference>
<name>A0AAU7WQD7_9PSED</name>
<gene>
    <name evidence="1" type="ORF">ABCR88_24700</name>
</gene>
<dbReference type="RefSeq" id="WP_232512067.1">
    <property type="nucleotide sequence ID" value="NZ_CP158490.1"/>
</dbReference>
<dbReference type="EMBL" id="CP158490">
    <property type="protein sequence ID" value="XBY22677.1"/>
    <property type="molecule type" value="Genomic_DNA"/>
</dbReference>